<organism evidence="1 2">
    <name type="scientific">Candidatus Gallacutalibacter pullicola</name>
    <dbReference type="NCBI Taxonomy" id="2840830"/>
    <lineage>
        <taxon>Bacteria</taxon>
        <taxon>Bacillati</taxon>
        <taxon>Bacillota</taxon>
        <taxon>Clostridia</taxon>
        <taxon>Eubacteriales</taxon>
        <taxon>Candidatus Gallacutalibacter</taxon>
    </lineage>
</organism>
<evidence type="ECO:0000313" key="1">
    <source>
        <dbReference type="EMBL" id="HIR56591.1"/>
    </source>
</evidence>
<proteinExistence type="predicted"/>
<protein>
    <submittedName>
        <fullName evidence="1">Uncharacterized protein</fullName>
    </submittedName>
</protein>
<name>A0A9D1DPI1_9FIRM</name>
<gene>
    <name evidence="1" type="ORF">IAA54_02900</name>
</gene>
<comment type="caution">
    <text evidence="1">The sequence shown here is derived from an EMBL/GenBank/DDBJ whole genome shotgun (WGS) entry which is preliminary data.</text>
</comment>
<dbReference type="EMBL" id="DVHF01000036">
    <property type="protein sequence ID" value="HIR56591.1"/>
    <property type="molecule type" value="Genomic_DNA"/>
</dbReference>
<accession>A0A9D1DPI1</accession>
<sequence length="88" mass="9909">MAEKRTVRSPEERKAELEKKLQYHKNCIEVLEKKLDAIDNPKKSAGRSKGLKRILTENKISDEAVASALGFKNAAEMKEAVLNAIEKK</sequence>
<evidence type="ECO:0000313" key="2">
    <source>
        <dbReference type="Proteomes" id="UP000886785"/>
    </source>
</evidence>
<dbReference type="Proteomes" id="UP000886785">
    <property type="component" value="Unassembled WGS sequence"/>
</dbReference>
<reference evidence="1" key="2">
    <citation type="journal article" date="2021" name="PeerJ">
        <title>Extensive microbial diversity within the chicken gut microbiome revealed by metagenomics and culture.</title>
        <authorList>
            <person name="Gilroy R."/>
            <person name="Ravi A."/>
            <person name="Getino M."/>
            <person name="Pursley I."/>
            <person name="Horton D.L."/>
            <person name="Alikhan N.F."/>
            <person name="Baker D."/>
            <person name="Gharbi K."/>
            <person name="Hall N."/>
            <person name="Watson M."/>
            <person name="Adriaenssens E.M."/>
            <person name="Foster-Nyarko E."/>
            <person name="Jarju S."/>
            <person name="Secka A."/>
            <person name="Antonio M."/>
            <person name="Oren A."/>
            <person name="Chaudhuri R.R."/>
            <person name="La Ragione R."/>
            <person name="Hildebrand F."/>
            <person name="Pallen M.J."/>
        </authorList>
    </citation>
    <scope>NUCLEOTIDE SEQUENCE</scope>
    <source>
        <strain evidence="1">ChiSjej1B19-7085</strain>
    </source>
</reference>
<dbReference type="AlphaFoldDB" id="A0A9D1DPI1"/>
<reference evidence="1" key="1">
    <citation type="submission" date="2020-10" db="EMBL/GenBank/DDBJ databases">
        <authorList>
            <person name="Gilroy R."/>
        </authorList>
    </citation>
    <scope>NUCLEOTIDE SEQUENCE</scope>
    <source>
        <strain evidence="1">ChiSjej1B19-7085</strain>
    </source>
</reference>